<protein>
    <recommendedName>
        <fullName evidence="2">Pyridoxal phosphate homeostasis protein</fullName>
        <shortName evidence="2">PLP homeostasis protein</shortName>
    </recommendedName>
</protein>
<dbReference type="NCBIfam" id="TIGR00044">
    <property type="entry name" value="YggS family pyridoxal phosphate-dependent enzyme"/>
    <property type="match status" value="1"/>
</dbReference>
<feature type="domain" description="Alanine racemase N-terminal" evidence="5">
    <location>
        <begin position="40"/>
        <end position="251"/>
    </location>
</feature>
<keyword evidence="1 2" id="KW-0663">Pyridoxal phosphate</keyword>
<sequence>MVQYNISLVAKVWGCVAVAYEELALNLAEVKAEIAKAQAAGAYAAPSVRLLAVSKTVEAPRVAACWRLGVDGLGENRVQELLAKKEQLPPDVKWHLIGHLQTNKARQIVGQVELIHSLESLRLAEELEKRAALADITVHCLLEVNVAGEESKFGLAPAEVWDLASAISQDMPHIALDGLMTVAPNVPAAEVRPVFSELRELRNDIRRKAEKFALNRLNMQELSMGMSNDYKIAVEEGATIVRVGSRIFGGRVYR</sequence>
<dbReference type="InterPro" id="IPR029066">
    <property type="entry name" value="PLP-binding_barrel"/>
</dbReference>
<dbReference type="FunFam" id="3.20.20.10:FF:000018">
    <property type="entry name" value="Pyridoxal phosphate homeostasis protein"/>
    <property type="match status" value="1"/>
</dbReference>
<dbReference type="InterPro" id="IPR001608">
    <property type="entry name" value="Ala_racemase_N"/>
</dbReference>
<dbReference type="PIRSF" id="PIRSF004848">
    <property type="entry name" value="YBL036c_PLPDEIII"/>
    <property type="match status" value="1"/>
</dbReference>
<dbReference type="SUPFAM" id="SSF51419">
    <property type="entry name" value="PLP-binding barrel"/>
    <property type="match status" value="1"/>
</dbReference>
<dbReference type="EMBL" id="DVMH01000003">
    <property type="protein sequence ID" value="HIU09695.1"/>
    <property type="molecule type" value="Genomic_DNA"/>
</dbReference>
<dbReference type="PANTHER" id="PTHR10146:SF14">
    <property type="entry name" value="PYRIDOXAL PHOSPHATE HOMEOSTASIS PROTEIN"/>
    <property type="match status" value="1"/>
</dbReference>
<organism evidence="6 7">
    <name type="scientific">Candidatus Avidehalobacter gallistercoris</name>
    <dbReference type="NCBI Taxonomy" id="2840694"/>
    <lineage>
        <taxon>Bacteria</taxon>
        <taxon>Bacillati</taxon>
        <taxon>Bacillota</taxon>
        <taxon>Clostridia</taxon>
        <taxon>Eubacteriales</taxon>
        <taxon>Peptococcaceae</taxon>
        <taxon>Peptococcaceae incertae sedis</taxon>
        <taxon>Candidatus Avidehalobacter</taxon>
    </lineage>
</organism>
<evidence type="ECO:0000256" key="4">
    <source>
        <dbReference type="RuleBase" id="RU004514"/>
    </source>
</evidence>
<dbReference type="AlphaFoldDB" id="A0A9D1HJ64"/>
<dbReference type="PANTHER" id="PTHR10146">
    <property type="entry name" value="PROLINE SYNTHETASE CO-TRANSCRIBED BACTERIAL HOMOLOG PROTEIN"/>
    <property type="match status" value="1"/>
</dbReference>
<comment type="caution">
    <text evidence="6">The sequence shown here is derived from an EMBL/GenBank/DDBJ whole genome shotgun (WGS) entry which is preliminary data.</text>
</comment>
<dbReference type="CDD" id="cd00635">
    <property type="entry name" value="PLPDE_III_YBL036c_like"/>
    <property type="match status" value="1"/>
</dbReference>
<dbReference type="HAMAP" id="MF_02087">
    <property type="entry name" value="PLP_homeostasis"/>
    <property type="match status" value="1"/>
</dbReference>
<proteinExistence type="inferred from homology"/>
<dbReference type="Proteomes" id="UP000824124">
    <property type="component" value="Unassembled WGS sequence"/>
</dbReference>
<feature type="modified residue" description="N6-(pyridoxal phosphate)lysine" evidence="2 3">
    <location>
        <position position="55"/>
    </location>
</feature>
<evidence type="ECO:0000256" key="2">
    <source>
        <dbReference type="HAMAP-Rule" id="MF_02087"/>
    </source>
</evidence>
<dbReference type="GO" id="GO:0030170">
    <property type="term" value="F:pyridoxal phosphate binding"/>
    <property type="evidence" value="ECO:0007669"/>
    <property type="project" value="UniProtKB-UniRule"/>
</dbReference>
<dbReference type="InterPro" id="IPR011078">
    <property type="entry name" value="PyrdxlP_homeostasis"/>
</dbReference>
<accession>A0A9D1HJ64</accession>
<evidence type="ECO:0000256" key="1">
    <source>
        <dbReference type="ARBA" id="ARBA00022898"/>
    </source>
</evidence>
<name>A0A9D1HJ64_9FIRM</name>
<evidence type="ECO:0000313" key="6">
    <source>
        <dbReference type="EMBL" id="HIU09695.1"/>
    </source>
</evidence>
<reference evidence="6" key="2">
    <citation type="journal article" date="2021" name="PeerJ">
        <title>Extensive microbial diversity within the chicken gut microbiome revealed by metagenomics and culture.</title>
        <authorList>
            <person name="Gilroy R."/>
            <person name="Ravi A."/>
            <person name="Getino M."/>
            <person name="Pursley I."/>
            <person name="Horton D.L."/>
            <person name="Alikhan N.F."/>
            <person name="Baker D."/>
            <person name="Gharbi K."/>
            <person name="Hall N."/>
            <person name="Watson M."/>
            <person name="Adriaenssens E.M."/>
            <person name="Foster-Nyarko E."/>
            <person name="Jarju S."/>
            <person name="Secka A."/>
            <person name="Antonio M."/>
            <person name="Oren A."/>
            <person name="Chaudhuri R.R."/>
            <person name="La Ragione R."/>
            <person name="Hildebrand F."/>
            <person name="Pallen M.J."/>
        </authorList>
    </citation>
    <scope>NUCLEOTIDE SEQUENCE</scope>
    <source>
        <strain evidence="6">2830</strain>
    </source>
</reference>
<reference evidence="6" key="1">
    <citation type="submission" date="2020-10" db="EMBL/GenBank/DDBJ databases">
        <authorList>
            <person name="Gilroy R."/>
        </authorList>
    </citation>
    <scope>NUCLEOTIDE SEQUENCE</scope>
    <source>
        <strain evidence="6">2830</strain>
    </source>
</reference>
<dbReference type="Pfam" id="PF01168">
    <property type="entry name" value="Ala_racemase_N"/>
    <property type="match status" value="1"/>
</dbReference>
<comment type="cofactor">
    <cofactor evidence="3">
        <name>pyridoxal 5'-phosphate</name>
        <dbReference type="ChEBI" id="CHEBI:597326"/>
    </cofactor>
</comment>
<gene>
    <name evidence="6" type="ORF">IAB00_00345</name>
</gene>
<evidence type="ECO:0000259" key="5">
    <source>
        <dbReference type="Pfam" id="PF01168"/>
    </source>
</evidence>
<evidence type="ECO:0000256" key="3">
    <source>
        <dbReference type="PIRSR" id="PIRSR004848-1"/>
    </source>
</evidence>
<comment type="function">
    <text evidence="2">Pyridoxal 5'-phosphate (PLP)-binding protein, which is involved in PLP homeostasis.</text>
</comment>
<evidence type="ECO:0000313" key="7">
    <source>
        <dbReference type="Proteomes" id="UP000824124"/>
    </source>
</evidence>
<comment type="similarity">
    <text evidence="2 4">Belongs to the pyridoxal phosphate-binding protein YggS/PROSC family.</text>
</comment>
<dbReference type="Gene3D" id="3.20.20.10">
    <property type="entry name" value="Alanine racemase"/>
    <property type="match status" value="1"/>
</dbReference>